<comment type="caution">
    <text evidence="1">The sequence shown here is derived from an EMBL/GenBank/DDBJ whole genome shotgun (WGS) entry which is preliminary data.</text>
</comment>
<dbReference type="AlphaFoldDB" id="A0A0G0UN09"/>
<dbReference type="Gene3D" id="3.90.320.10">
    <property type="match status" value="1"/>
</dbReference>
<organism evidence="1 2">
    <name type="scientific">Candidatus Wolfebacteria bacterium GW2011_GWB1_41_12</name>
    <dbReference type="NCBI Taxonomy" id="1619006"/>
    <lineage>
        <taxon>Bacteria</taxon>
        <taxon>Candidatus Wolfeibacteriota</taxon>
    </lineage>
</organism>
<reference evidence="1 2" key="1">
    <citation type="journal article" date="2015" name="Nature">
        <title>rRNA introns, odd ribosomes, and small enigmatic genomes across a large radiation of phyla.</title>
        <authorList>
            <person name="Brown C.T."/>
            <person name="Hug L.A."/>
            <person name="Thomas B.C."/>
            <person name="Sharon I."/>
            <person name="Castelle C.J."/>
            <person name="Singh A."/>
            <person name="Wilkins M.J."/>
            <person name="Williams K.H."/>
            <person name="Banfield J.F."/>
        </authorList>
    </citation>
    <scope>NUCLEOTIDE SEQUENCE [LARGE SCALE GENOMIC DNA]</scope>
</reference>
<name>A0A0G0UN09_9BACT</name>
<gene>
    <name evidence="1" type="ORF">UU38_C0003G0163</name>
</gene>
<sequence length="258" mass="29766">MFYSTLEHFKGMAGYEIDGAWYPRVTKIIEIKAKPALYKFYAELNNFAEGEAIKKQSAGEGTLIHETVEKILMGQSPVIEPSIAPSINAFLEFIEEKNIQADHDWIEKQVVNYDEKYAGTLDALALIDGKFGVLDIKTSQAIYRDYNLQTSAYAAALEKEFPNIQTRWILRIDQIKTCQKCGATLRSKGGREKIKLPWNKNSGYSESAKNCEHQWSELKGNVELKEFPYWQEDFKAFLGAKKLWEWENDYWLKQAGYF</sequence>
<dbReference type="Proteomes" id="UP000033918">
    <property type="component" value="Unassembled WGS sequence"/>
</dbReference>
<evidence type="ECO:0008006" key="3">
    <source>
        <dbReference type="Google" id="ProtNLM"/>
    </source>
</evidence>
<protein>
    <recommendedName>
        <fullName evidence="3">PD-(D/E)XK endonuclease-like domain-containing protein</fullName>
    </recommendedName>
</protein>
<evidence type="ECO:0000313" key="2">
    <source>
        <dbReference type="Proteomes" id="UP000033918"/>
    </source>
</evidence>
<accession>A0A0G0UN09</accession>
<dbReference type="InterPro" id="IPR011604">
    <property type="entry name" value="PDDEXK-like_dom_sf"/>
</dbReference>
<evidence type="ECO:0000313" key="1">
    <source>
        <dbReference type="EMBL" id="KKR88911.1"/>
    </source>
</evidence>
<dbReference type="EMBL" id="LCAK01000003">
    <property type="protein sequence ID" value="KKR88911.1"/>
    <property type="molecule type" value="Genomic_DNA"/>
</dbReference>
<proteinExistence type="predicted"/>